<reference evidence="10" key="1">
    <citation type="journal article" date="2021" name="PeerJ">
        <title>Extensive microbial diversity within the chicken gut microbiome revealed by metagenomics and culture.</title>
        <authorList>
            <person name="Gilroy R."/>
            <person name="Ravi A."/>
            <person name="Getino M."/>
            <person name="Pursley I."/>
            <person name="Horton D.L."/>
            <person name="Alikhan N.F."/>
            <person name="Baker D."/>
            <person name="Gharbi K."/>
            <person name="Hall N."/>
            <person name="Watson M."/>
            <person name="Adriaenssens E.M."/>
            <person name="Foster-Nyarko E."/>
            <person name="Jarju S."/>
            <person name="Secka A."/>
            <person name="Antonio M."/>
            <person name="Oren A."/>
            <person name="Chaudhuri R.R."/>
            <person name="La Ragione R."/>
            <person name="Hildebrand F."/>
            <person name="Pallen M.J."/>
        </authorList>
    </citation>
    <scope>NUCLEOTIDE SEQUENCE</scope>
    <source>
        <strain evidence="10">ChiHjej13B12-24818</strain>
    </source>
</reference>
<evidence type="ECO:0000313" key="10">
    <source>
        <dbReference type="EMBL" id="HJB11430.1"/>
    </source>
</evidence>
<evidence type="ECO:0000256" key="3">
    <source>
        <dbReference type="ARBA" id="ARBA00022553"/>
    </source>
</evidence>
<feature type="compositionally biased region" description="Pro residues" evidence="7">
    <location>
        <begin position="415"/>
        <end position="425"/>
    </location>
</feature>
<feature type="domain" description="FHA" evidence="9">
    <location>
        <begin position="545"/>
        <end position="596"/>
    </location>
</feature>
<evidence type="ECO:0000256" key="5">
    <source>
        <dbReference type="ARBA" id="ARBA00022989"/>
    </source>
</evidence>
<dbReference type="Pfam" id="PF06271">
    <property type="entry name" value="RDD"/>
    <property type="match status" value="1"/>
</dbReference>
<gene>
    <name evidence="10" type="ORF">H9786_13050</name>
</gene>
<evidence type="ECO:0000256" key="1">
    <source>
        <dbReference type="ARBA" id="ARBA00004651"/>
    </source>
</evidence>
<dbReference type="Pfam" id="PF00498">
    <property type="entry name" value="FHA"/>
    <property type="match status" value="1"/>
</dbReference>
<dbReference type="CDD" id="cd00060">
    <property type="entry name" value="FHA"/>
    <property type="match status" value="1"/>
</dbReference>
<dbReference type="AlphaFoldDB" id="A0A9D2LF84"/>
<dbReference type="InterPro" id="IPR051791">
    <property type="entry name" value="Pra-immunoreactive"/>
</dbReference>
<dbReference type="InterPro" id="IPR008984">
    <property type="entry name" value="SMAD_FHA_dom_sf"/>
</dbReference>
<reference evidence="10" key="2">
    <citation type="submission" date="2021-04" db="EMBL/GenBank/DDBJ databases">
        <authorList>
            <person name="Gilroy R."/>
        </authorList>
    </citation>
    <scope>NUCLEOTIDE SEQUENCE</scope>
    <source>
        <strain evidence="10">ChiHjej13B12-24818</strain>
    </source>
</reference>
<dbReference type="InterPro" id="IPR010432">
    <property type="entry name" value="RDD"/>
</dbReference>
<keyword evidence="6 8" id="KW-0472">Membrane</keyword>
<feature type="compositionally biased region" description="Low complexity" evidence="7">
    <location>
        <begin position="380"/>
        <end position="403"/>
    </location>
</feature>
<accession>A0A9D2LF84</accession>
<sequence length="633" mass="65690">MSQTRYCSTCGMLLSAGAAICGECGARYQASPYERRATDAPGAWSQAPRARSRDLGPVQEQDSDDEEIQLISREELTPRAPGATALRSADQYDQVMVTQPPTSQDGSAIPPGPSGIPAAPVPEEAGTATAGPADMDPPLDGCAPASPLKRFLAALIDAVIASLTLLPLAIGLILIIVQDSATLLAQILVGVGVVVPAAYRVLILWLVGSKGFSLGKLILGLRVTRSSRAGGIGFLRSLGRWALYALIPVVMALSIFFDPRKVLRGLHDRAVDSVVVDTKAGRNPMLERPDDFERAPAEHYLGAPSVAVTAHENLLSEPGAAWRDEAAQQAASPQDAASGSDGWGPQALSVDPYAPAPQPSEHSSAPQPPVSGSPWPPAPASAAEDSWAPPPQQSWQAPAQPAPYTGEPAQSGQVPPAPESAPQPGHPAQSWPQTPAAQQGWAPPPPAPPASASPGAPAGQPAWAPVSPGPQQPGSAPAEPSGFPGELTTDAWDEVGIDEDTRLAIPEDGDLGDLEQTRISASVPPVPTLRLVADDGTERSVQKPVVVGRNPSASEEEVLFVFKDDTRSVSKTHLRIDGTGENITVTDLGSTNGSAILREDGSRESLVPNTATVLPAGASVAIGDRTLDVGRTR</sequence>
<dbReference type="SUPFAM" id="SSF49879">
    <property type="entry name" value="SMAD/FHA domain"/>
    <property type="match status" value="1"/>
</dbReference>
<dbReference type="GO" id="GO:0005886">
    <property type="term" value="C:plasma membrane"/>
    <property type="evidence" value="ECO:0007669"/>
    <property type="project" value="UniProtKB-SubCell"/>
</dbReference>
<organism evidence="10 11">
    <name type="scientific">Candidatus Brachybacterium merdavium</name>
    <dbReference type="NCBI Taxonomy" id="2838513"/>
    <lineage>
        <taxon>Bacteria</taxon>
        <taxon>Bacillati</taxon>
        <taxon>Actinomycetota</taxon>
        <taxon>Actinomycetes</taxon>
        <taxon>Micrococcales</taxon>
        <taxon>Dermabacteraceae</taxon>
        <taxon>Brachybacterium</taxon>
    </lineage>
</organism>
<evidence type="ECO:0000313" key="11">
    <source>
        <dbReference type="Proteomes" id="UP000823823"/>
    </source>
</evidence>
<keyword evidence="2" id="KW-1003">Cell membrane</keyword>
<feature type="transmembrane region" description="Helical" evidence="8">
    <location>
        <begin position="238"/>
        <end position="257"/>
    </location>
</feature>
<proteinExistence type="predicted"/>
<keyword evidence="4 8" id="KW-0812">Transmembrane</keyword>
<dbReference type="PANTHER" id="PTHR36115:SF6">
    <property type="entry name" value="PROLINE-RICH ANTIGEN HOMOLOG"/>
    <property type="match status" value="1"/>
</dbReference>
<keyword evidence="5 8" id="KW-1133">Transmembrane helix</keyword>
<feature type="transmembrane region" description="Helical" evidence="8">
    <location>
        <begin position="183"/>
        <end position="207"/>
    </location>
</feature>
<evidence type="ECO:0000256" key="8">
    <source>
        <dbReference type="SAM" id="Phobius"/>
    </source>
</evidence>
<protein>
    <submittedName>
        <fullName evidence="10">RDD family protein</fullName>
    </submittedName>
</protein>
<evidence type="ECO:0000256" key="4">
    <source>
        <dbReference type="ARBA" id="ARBA00022692"/>
    </source>
</evidence>
<keyword evidence="3" id="KW-0597">Phosphoprotein</keyword>
<comment type="subcellular location">
    <subcellularLocation>
        <location evidence="1">Cell membrane</location>
        <topology evidence="1">Multi-pass membrane protein</topology>
    </subcellularLocation>
</comment>
<comment type="caution">
    <text evidence="10">The sequence shown here is derived from an EMBL/GenBank/DDBJ whole genome shotgun (WGS) entry which is preliminary data.</text>
</comment>
<dbReference type="Gene3D" id="2.60.200.20">
    <property type="match status" value="1"/>
</dbReference>
<evidence type="ECO:0000256" key="6">
    <source>
        <dbReference type="ARBA" id="ARBA00023136"/>
    </source>
</evidence>
<dbReference type="PROSITE" id="PS50006">
    <property type="entry name" value="FHA_DOMAIN"/>
    <property type="match status" value="1"/>
</dbReference>
<feature type="compositionally biased region" description="Low complexity" evidence="7">
    <location>
        <begin position="452"/>
        <end position="465"/>
    </location>
</feature>
<dbReference type="Proteomes" id="UP000823823">
    <property type="component" value="Unassembled WGS sequence"/>
</dbReference>
<feature type="compositionally biased region" description="Low complexity" evidence="7">
    <location>
        <begin position="327"/>
        <end position="340"/>
    </location>
</feature>
<evidence type="ECO:0000256" key="2">
    <source>
        <dbReference type="ARBA" id="ARBA00022475"/>
    </source>
</evidence>
<evidence type="ECO:0000256" key="7">
    <source>
        <dbReference type="SAM" id="MobiDB-lite"/>
    </source>
</evidence>
<feature type="region of interest" description="Disordered" evidence="7">
    <location>
        <begin position="98"/>
        <end position="131"/>
    </location>
</feature>
<feature type="compositionally biased region" description="Pro residues" evidence="7">
    <location>
        <begin position="366"/>
        <end position="379"/>
    </location>
</feature>
<dbReference type="EMBL" id="DWZH01000100">
    <property type="protein sequence ID" value="HJB11430.1"/>
    <property type="molecule type" value="Genomic_DNA"/>
</dbReference>
<dbReference type="PANTHER" id="PTHR36115">
    <property type="entry name" value="PROLINE-RICH ANTIGEN HOMOLOG-RELATED"/>
    <property type="match status" value="1"/>
</dbReference>
<feature type="transmembrane region" description="Helical" evidence="8">
    <location>
        <begin position="151"/>
        <end position="177"/>
    </location>
</feature>
<dbReference type="InterPro" id="IPR000253">
    <property type="entry name" value="FHA_dom"/>
</dbReference>
<evidence type="ECO:0000259" key="9">
    <source>
        <dbReference type="PROSITE" id="PS50006"/>
    </source>
</evidence>
<name>A0A9D2LF84_9MICO</name>
<feature type="compositionally biased region" description="Pro residues" evidence="7">
    <location>
        <begin position="442"/>
        <end position="451"/>
    </location>
</feature>
<feature type="region of interest" description="Disordered" evidence="7">
    <location>
        <begin position="33"/>
        <end position="66"/>
    </location>
</feature>
<feature type="region of interest" description="Disordered" evidence="7">
    <location>
        <begin position="324"/>
        <end position="495"/>
    </location>
</feature>